<organism evidence="2 3">
    <name type="scientific">Oscillibacter valericigenes</name>
    <dbReference type="NCBI Taxonomy" id="351091"/>
    <lineage>
        <taxon>Bacteria</taxon>
        <taxon>Bacillati</taxon>
        <taxon>Bacillota</taxon>
        <taxon>Clostridia</taxon>
        <taxon>Eubacteriales</taxon>
        <taxon>Oscillospiraceae</taxon>
        <taxon>Oscillibacter</taxon>
    </lineage>
</organism>
<feature type="transmembrane region" description="Helical" evidence="1">
    <location>
        <begin position="314"/>
        <end position="334"/>
    </location>
</feature>
<dbReference type="PANTHER" id="PTHR37814:SF1">
    <property type="entry name" value="MEMBRANE PROTEIN"/>
    <property type="match status" value="1"/>
</dbReference>
<protein>
    <recommendedName>
        <fullName evidence="4">Transporter</fullName>
    </recommendedName>
</protein>
<keyword evidence="1" id="KW-1133">Transmembrane helix</keyword>
<evidence type="ECO:0000256" key="1">
    <source>
        <dbReference type="SAM" id="Phobius"/>
    </source>
</evidence>
<keyword evidence="1" id="KW-0812">Transmembrane</keyword>
<feature type="transmembrane region" description="Helical" evidence="1">
    <location>
        <begin position="93"/>
        <end position="117"/>
    </location>
</feature>
<comment type="caution">
    <text evidence="2">The sequence shown here is derived from an EMBL/GenBank/DDBJ whole genome shotgun (WGS) entry which is preliminary data.</text>
</comment>
<dbReference type="InterPro" id="IPR038728">
    <property type="entry name" value="YkvI-like"/>
</dbReference>
<reference evidence="2 3" key="1">
    <citation type="journal article" date="2021" name="Sci. Rep.">
        <title>The distribution of antibiotic resistance genes in chicken gut microbiota commensals.</title>
        <authorList>
            <person name="Juricova H."/>
            <person name="Matiasovicova J."/>
            <person name="Kubasova T."/>
            <person name="Cejkova D."/>
            <person name="Rychlik I."/>
        </authorList>
    </citation>
    <scope>NUCLEOTIDE SEQUENCE [LARGE SCALE GENOMIC DNA]</scope>
    <source>
        <strain evidence="2 3">An411</strain>
    </source>
</reference>
<feature type="transmembrane region" description="Helical" evidence="1">
    <location>
        <begin position="340"/>
        <end position="358"/>
    </location>
</feature>
<feature type="transmembrane region" description="Helical" evidence="1">
    <location>
        <begin position="276"/>
        <end position="302"/>
    </location>
</feature>
<keyword evidence="1" id="KW-0472">Membrane</keyword>
<evidence type="ECO:0008006" key="4">
    <source>
        <dbReference type="Google" id="ProtNLM"/>
    </source>
</evidence>
<dbReference type="Proteomes" id="UP000719500">
    <property type="component" value="Unassembled WGS sequence"/>
</dbReference>
<proteinExistence type="predicted"/>
<feature type="transmembrane region" description="Helical" evidence="1">
    <location>
        <begin position="148"/>
        <end position="168"/>
    </location>
</feature>
<dbReference type="EMBL" id="JACSNX010000011">
    <property type="protein sequence ID" value="MBM6851495.1"/>
    <property type="molecule type" value="Genomic_DNA"/>
</dbReference>
<dbReference type="PANTHER" id="PTHR37814">
    <property type="entry name" value="CONSERVED MEMBRANE PROTEIN"/>
    <property type="match status" value="1"/>
</dbReference>
<name>A0ABS2FX85_9FIRM</name>
<keyword evidence="3" id="KW-1185">Reference proteome</keyword>
<gene>
    <name evidence="2" type="ORF">H9X91_08620</name>
</gene>
<feature type="transmembrane region" description="Helical" evidence="1">
    <location>
        <begin position="123"/>
        <end position="141"/>
    </location>
</feature>
<dbReference type="RefSeq" id="WP_204804347.1">
    <property type="nucleotide sequence ID" value="NZ_JACSNX010000011.1"/>
</dbReference>
<evidence type="ECO:0000313" key="2">
    <source>
        <dbReference type="EMBL" id="MBM6851495.1"/>
    </source>
</evidence>
<accession>A0ABS2FX85</accession>
<sequence length="372" mass="39753">MRKERSGLMQVLAVAGAYTAYHIGSGFATGNEIAQFFVSWGGVWPFIVFAVAALFAAGINYIMYTTGCLVHFNKSNECYYYYCGKYIGKIFDYYVYITLVAFIMVMITGSGATIRQYFDLPEYVGTIGMGVVCALVACLGLRKLVDVLGCIGIIIMVFTVSCGIYMILTADVSPLEGAKNTAQYVAEGKILQPTVLGIKNPILAGLSYGGVLMLALPWVTSMGSLLKSKKQAAATSVLSALFLFAAAFSVALALMLNLDDVAGSQIPMLAAVQAHLPFLAGFYSIVIILGIFTTATGQLFILADRFSQQGTKKFYAIVFGTVAFGIATGSFIPFTTIVNIVYSVLGLSGVILSVFLLVKIIRVRRSGAAEAG</sequence>
<feature type="transmembrane region" description="Helical" evidence="1">
    <location>
        <begin position="202"/>
        <end position="220"/>
    </location>
</feature>
<feature type="transmembrane region" description="Helical" evidence="1">
    <location>
        <begin position="232"/>
        <end position="256"/>
    </location>
</feature>
<feature type="transmembrane region" description="Helical" evidence="1">
    <location>
        <begin position="43"/>
        <end position="72"/>
    </location>
</feature>
<evidence type="ECO:0000313" key="3">
    <source>
        <dbReference type="Proteomes" id="UP000719500"/>
    </source>
</evidence>